<dbReference type="Proteomes" id="UP000199032">
    <property type="component" value="Unassembled WGS sequence"/>
</dbReference>
<accession>A0A0S4LPR6</accession>
<dbReference type="AlphaFoldDB" id="A0A0S4LPR6"/>
<proteinExistence type="predicted"/>
<dbReference type="Gene3D" id="6.10.280.50">
    <property type="match status" value="1"/>
</dbReference>
<dbReference type="STRING" id="1742972.COMA1_80089"/>
<dbReference type="OrthoDB" id="9807685at2"/>
<gene>
    <name evidence="1" type="ORF">COMA1_80089</name>
</gene>
<evidence type="ECO:0000313" key="1">
    <source>
        <dbReference type="EMBL" id="CUS39571.1"/>
    </source>
</evidence>
<protein>
    <recommendedName>
        <fullName evidence="3">DUF465 domain-containing protein</fullName>
    </recommendedName>
</protein>
<dbReference type="InterPro" id="IPR038444">
    <property type="entry name" value="DUF465_sf"/>
</dbReference>
<dbReference type="EMBL" id="CZQA01000014">
    <property type="protein sequence ID" value="CUS39571.1"/>
    <property type="molecule type" value="Genomic_DNA"/>
</dbReference>
<sequence length="79" mass="9732">MLTEDAIMLQLRHTNTEFRELEESHHRLDLELNELQRRHVLTPNEEIEKKRIQKEKLVKKDKLAEFIRLYRDQQLEPAR</sequence>
<evidence type="ECO:0008006" key="3">
    <source>
        <dbReference type="Google" id="ProtNLM"/>
    </source>
</evidence>
<name>A0A0S4LPR6_9BACT</name>
<reference evidence="1" key="1">
    <citation type="submission" date="2015-10" db="EMBL/GenBank/DDBJ databases">
        <authorList>
            <person name="Gilbert D.G."/>
        </authorList>
    </citation>
    <scope>NUCLEOTIDE SEQUENCE [LARGE SCALE GENOMIC DNA]</scope>
    <source>
        <strain evidence="1">COMA1</strain>
    </source>
</reference>
<keyword evidence="2" id="KW-1185">Reference proteome</keyword>
<dbReference type="RefSeq" id="WP_090751280.1">
    <property type="nucleotide sequence ID" value="NZ_CZQA01000014.1"/>
</dbReference>
<evidence type="ECO:0000313" key="2">
    <source>
        <dbReference type="Proteomes" id="UP000199032"/>
    </source>
</evidence>
<organism evidence="1 2">
    <name type="scientific">Candidatus Nitrospira nitrosa</name>
    <dbReference type="NCBI Taxonomy" id="1742972"/>
    <lineage>
        <taxon>Bacteria</taxon>
        <taxon>Pseudomonadati</taxon>
        <taxon>Nitrospirota</taxon>
        <taxon>Nitrospiria</taxon>
        <taxon>Nitrospirales</taxon>
        <taxon>Nitrospiraceae</taxon>
        <taxon>Nitrospira</taxon>
    </lineage>
</organism>